<dbReference type="EC" id="3.1.-.-" evidence="5"/>
<dbReference type="CDD" id="cd07381">
    <property type="entry name" value="MPP_CapA"/>
    <property type="match status" value="1"/>
</dbReference>
<dbReference type="SUPFAM" id="SSF56300">
    <property type="entry name" value="Metallo-dependent phosphatases"/>
    <property type="match status" value="1"/>
</dbReference>
<feature type="compositionally biased region" description="Low complexity" evidence="2">
    <location>
        <begin position="54"/>
        <end position="75"/>
    </location>
</feature>
<dbReference type="PANTHER" id="PTHR33393:SF13">
    <property type="entry name" value="PGA BIOSYNTHESIS PROTEIN CAPA"/>
    <property type="match status" value="1"/>
</dbReference>
<proteinExistence type="inferred from homology"/>
<dbReference type="InterPro" id="IPR052169">
    <property type="entry name" value="CW_Biosynth-Accessory"/>
</dbReference>
<feature type="region of interest" description="Disordered" evidence="2">
    <location>
        <begin position="417"/>
        <end position="526"/>
    </location>
</feature>
<dbReference type="GO" id="GO:0016787">
    <property type="term" value="F:hydrolase activity"/>
    <property type="evidence" value="ECO:0007669"/>
    <property type="project" value="UniProtKB-KW"/>
</dbReference>
<dbReference type="InterPro" id="IPR029052">
    <property type="entry name" value="Metallo-depent_PP-like"/>
</dbReference>
<organism evidence="5 6">
    <name type="scientific">Paenibacillus filicis</name>
    <dbReference type="NCBI Taxonomy" id="669464"/>
    <lineage>
        <taxon>Bacteria</taxon>
        <taxon>Bacillati</taxon>
        <taxon>Bacillota</taxon>
        <taxon>Bacilli</taxon>
        <taxon>Bacillales</taxon>
        <taxon>Paenibacillaceae</taxon>
        <taxon>Paenibacillus</taxon>
    </lineage>
</organism>
<keyword evidence="3" id="KW-0812">Transmembrane</keyword>
<dbReference type="EMBL" id="JBBPCC010000001">
    <property type="protein sequence ID" value="MEK8126380.1"/>
    <property type="molecule type" value="Genomic_DNA"/>
</dbReference>
<dbReference type="Gene3D" id="3.60.21.10">
    <property type="match status" value="1"/>
</dbReference>
<dbReference type="Pfam" id="PF09587">
    <property type="entry name" value="PGA_cap"/>
    <property type="match status" value="1"/>
</dbReference>
<protein>
    <submittedName>
        <fullName evidence="5">CapA family protein</fullName>
        <ecNumber evidence="5">3.1.-.-</ecNumber>
    </submittedName>
</protein>
<accession>A0ABU9DC03</accession>
<dbReference type="InterPro" id="IPR019079">
    <property type="entry name" value="Capsule_synth_CapA"/>
</dbReference>
<comment type="similarity">
    <text evidence="1">Belongs to the CapA family.</text>
</comment>
<evidence type="ECO:0000313" key="5">
    <source>
        <dbReference type="EMBL" id="MEK8126380.1"/>
    </source>
</evidence>
<reference evidence="5 6" key="1">
    <citation type="submission" date="2024-04" db="EMBL/GenBank/DDBJ databases">
        <title>draft genome sequnece of Paenibacillus filicis.</title>
        <authorList>
            <person name="Kim D.-U."/>
        </authorList>
    </citation>
    <scope>NUCLEOTIDE SEQUENCE [LARGE SCALE GENOMIC DNA]</scope>
    <source>
        <strain evidence="5 6">KACC14197</strain>
    </source>
</reference>
<evidence type="ECO:0000256" key="3">
    <source>
        <dbReference type="SAM" id="Phobius"/>
    </source>
</evidence>
<feature type="region of interest" description="Disordered" evidence="2">
    <location>
        <begin position="54"/>
        <end position="102"/>
    </location>
</feature>
<evidence type="ECO:0000256" key="1">
    <source>
        <dbReference type="ARBA" id="ARBA00005662"/>
    </source>
</evidence>
<sequence>MMIESRTEKRKTEKQKKDRKTLGIKIALLSVITMGAFAYLIQWLETRQPQGSAVAESPVASPKPPAASSALQQPAGTTTGDKQADDEGKPAQSGPETGKQADKVSMTFVGDVMFAGKVEDLLTKNGYDYPFKYVKPYLEKADITIANLETPITTRGSAQTKEYVYRSSPLALPELKKAGVDVVNLANNHSMDYGEEGLLDTLDHLDEQGFIRVGAGRDAEEAYKYAIVEHQGMKVAFLGFTRVLPEVSWLATAKKPGLAAAHSNKLSLEAIAKARQEADLVVVIAHWGEERNPRPVKTQTDLAHEFIDSGADLVIASHPHVLQGFEQYKGKWVAYSLGNFIFTTNDVPETWESLILNATCTKERKCEMDLVPILTKWAQPIRMVEDQGRQLFEKLTRNSINAKINGEGVVALGPVNTFPPLVNKPPVNKESGVTGTNKPAQGTTDNAKKNEPAEGSKGQGTKKPADSAGTGKDKEKTPQQPGGKSGGDKDKGKDTKESDKAAGKTSEGSKSSSTGKQSPPSGGSTP</sequence>
<dbReference type="PANTHER" id="PTHR33393">
    <property type="entry name" value="POLYGLUTAMINE SYNTHESIS ACCESSORY PROTEIN RV0574C-RELATED"/>
    <property type="match status" value="1"/>
</dbReference>
<keyword evidence="5" id="KW-0378">Hydrolase</keyword>
<keyword evidence="6" id="KW-1185">Reference proteome</keyword>
<evidence type="ECO:0000313" key="6">
    <source>
        <dbReference type="Proteomes" id="UP001469365"/>
    </source>
</evidence>
<feature type="compositionally biased region" description="Polar residues" evidence="2">
    <location>
        <begin position="431"/>
        <end position="445"/>
    </location>
</feature>
<feature type="transmembrane region" description="Helical" evidence="3">
    <location>
        <begin position="21"/>
        <end position="41"/>
    </location>
</feature>
<comment type="caution">
    <text evidence="5">The sequence shown here is derived from an EMBL/GenBank/DDBJ whole genome shotgun (WGS) entry which is preliminary data.</text>
</comment>
<name>A0ABU9DC03_9BACL</name>
<feature type="domain" description="Capsule synthesis protein CapA" evidence="4">
    <location>
        <begin position="105"/>
        <end position="344"/>
    </location>
</feature>
<evidence type="ECO:0000256" key="2">
    <source>
        <dbReference type="SAM" id="MobiDB-lite"/>
    </source>
</evidence>
<evidence type="ECO:0000259" key="4">
    <source>
        <dbReference type="SMART" id="SM00854"/>
    </source>
</evidence>
<dbReference type="RefSeq" id="WP_341413439.1">
    <property type="nucleotide sequence ID" value="NZ_JBBPCC010000001.1"/>
</dbReference>
<feature type="compositionally biased region" description="Basic and acidic residues" evidence="2">
    <location>
        <begin position="486"/>
        <end position="502"/>
    </location>
</feature>
<keyword evidence="3" id="KW-1133">Transmembrane helix</keyword>
<feature type="compositionally biased region" description="Low complexity" evidence="2">
    <location>
        <begin position="503"/>
        <end position="526"/>
    </location>
</feature>
<dbReference type="Proteomes" id="UP001469365">
    <property type="component" value="Unassembled WGS sequence"/>
</dbReference>
<dbReference type="SMART" id="SM00854">
    <property type="entry name" value="PGA_cap"/>
    <property type="match status" value="1"/>
</dbReference>
<keyword evidence="3" id="KW-0472">Membrane</keyword>
<gene>
    <name evidence="5" type="ORF">WMW72_00470</name>
</gene>